<dbReference type="PANTHER" id="PTHR42885">
    <property type="entry name" value="HISTIDINOL-PHOSPHATE AMINOTRANSFERASE-RELATED"/>
    <property type="match status" value="1"/>
</dbReference>
<feature type="region of interest" description="Disordered" evidence="3">
    <location>
        <begin position="1"/>
        <end position="24"/>
    </location>
</feature>
<keyword evidence="6" id="KW-1185">Reference proteome</keyword>
<dbReference type="RefSeq" id="WP_015236100.1">
    <property type="nucleotide sequence ID" value="NC_019793.1"/>
</dbReference>
<dbReference type="InterPro" id="IPR015422">
    <property type="entry name" value="PyrdxlP-dep_Trfase_small"/>
</dbReference>
<evidence type="ECO:0000256" key="1">
    <source>
        <dbReference type="ARBA" id="ARBA00001933"/>
    </source>
</evidence>
<dbReference type="PATRIC" id="fig|937777.3.peg.2320"/>
<dbReference type="Pfam" id="PF00155">
    <property type="entry name" value="Aminotran_1_2"/>
    <property type="match status" value="1"/>
</dbReference>
<organism evidence="5 6">
    <name type="scientific">Deinococcus peraridilitoris (strain DSM 19664 / LMG 22246 / CIP 109416 / KR-200)</name>
    <dbReference type="NCBI Taxonomy" id="937777"/>
    <lineage>
        <taxon>Bacteria</taxon>
        <taxon>Thermotogati</taxon>
        <taxon>Deinococcota</taxon>
        <taxon>Deinococci</taxon>
        <taxon>Deinococcales</taxon>
        <taxon>Deinococcaceae</taxon>
        <taxon>Deinococcus</taxon>
    </lineage>
</organism>
<keyword evidence="2" id="KW-0663">Pyridoxal phosphate</keyword>
<dbReference type="SUPFAM" id="SSF53383">
    <property type="entry name" value="PLP-dependent transferases"/>
    <property type="match status" value="1"/>
</dbReference>
<dbReference type="Gene3D" id="3.40.640.10">
    <property type="entry name" value="Type I PLP-dependent aspartate aminotransferase-like (Major domain)"/>
    <property type="match status" value="1"/>
</dbReference>
<gene>
    <name evidence="5" type="ordered locus">Deipe_2318</name>
</gene>
<dbReference type="HOGENOM" id="CLU_017584_3_2_0"/>
<comment type="cofactor">
    <cofactor evidence="1">
        <name>pyridoxal 5'-phosphate</name>
        <dbReference type="ChEBI" id="CHEBI:597326"/>
    </cofactor>
</comment>
<reference evidence="6" key="1">
    <citation type="submission" date="2012-03" db="EMBL/GenBank/DDBJ databases">
        <title>Complete sequence of chromosome of Deinococcus peraridilitoris DSM 19664.</title>
        <authorList>
            <person name="Lucas S."/>
            <person name="Copeland A."/>
            <person name="Lapidus A."/>
            <person name="Glavina del Rio T."/>
            <person name="Dalin E."/>
            <person name="Tice H."/>
            <person name="Bruce D."/>
            <person name="Goodwin L."/>
            <person name="Pitluck S."/>
            <person name="Peters L."/>
            <person name="Mikhailova N."/>
            <person name="Lu M."/>
            <person name="Kyrpides N."/>
            <person name="Mavromatis K."/>
            <person name="Ivanova N."/>
            <person name="Brettin T."/>
            <person name="Detter J.C."/>
            <person name="Han C."/>
            <person name="Larimer F."/>
            <person name="Land M."/>
            <person name="Hauser L."/>
            <person name="Markowitz V."/>
            <person name="Cheng J.-F."/>
            <person name="Hugenholtz P."/>
            <person name="Woyke T."/>
            <person name="Wu D."/>
            <person name="Pukall R."/>
            <person name="Steenblock K."/>
            <person name="Brambilla E."/>
            <person name="Klenk H.-P."/>
            <person name="Eisen J.A."/>
        </authorList>
    </citation>
    <scope>NUCLEOTIDE SEQUENCE [LARGE SCALE GENOMIC DNA]</scope>
    <source>
        <strain evidence="6">DSM 19664 / LMG 22246 / CIP 109416 / KR-200</strain>
    </source>
</reference>
<dbReference type="KEGG" id="dpd:Deipe_2318"/>
<keyword evidence="5" id="KW-0808">Transferase</keyword>
<dbReference type="STRING" id="937777.Deipe_2318"/>
<sequence>MPEGPQPRHPQLPRAPHGGPGTAPFAGIDFSVNTNPLGPNPVLLAAARAADLGAYPDPGMRAEQEVLAAWHGVSPAEVVPATGASELLHRLARAYLGGHDRVLSVLAPFGEFARAAALQGAALSVVEPEGAREAVHAESPTLVYLCRPHNPLGVSLVAENATALADTCREMGALLILDEAYVGLAPALEPVPPHPALVRLHSPGKLHGLVGVRPAYALAAPEVAAVLVNLAPAWSVGAPTLALLRALPAAQEFVHESLPRWQDAARALKAELRALAPVHDEALPYFTMSVGDARGVTAQLLTRGVKVRDCTSYGFPGRVRISARLPHENARLVQAVSEVLGG</sequence>
<dbReference type="InterPro" id="IPR004839">
    <property type="entry name" value="Aminotransferase_I/II_large"/>
</dbReference>
<dbReference type="Gene3D" id="3.90.1150.10">
    <property type="entry name" value="Aspartate Aminotransferase, domain 1"/>
    <property type="match status" value="1"/>
</dbReference>
<dbReference type="eggNOG" id="COG0079">
    <property type="taxonomic scope" value="Bacteria"/>
</dbReference>
<evidence type="ECO:0000256" key="3">
    <source>
        <dbReference type="SAM" id="MobiDB-lite"/>
    </source>
</evidence>
<dbReference type="InterPro" id="IPR015424">
    <property type="entry name" value="PyrdxlP-dep_Trfase"/>
</dbReference>
<dbReference type="Proteomes" id="UP000010467">
    <property type="component" value="Chromosome"/>
</dbReference>
<name>L0A1M5_DEIPD</name>
<dbReference type="GO" id="GO:0030170">
    <property type="term" value="F:pyridoxal phosphate binding"/>
    <property type="evidence" value="ECO:0007669"/>
    <property type="project" value="InterPro"/>
</dbReference>
<evidence type="ECO:0000313" key="5">
    <source>
        <dbReference type="EMBL" id="AFZ67798.1"/>
    </source>
</evidence>
<dbReference type="InterPro" id="IPR015421">
    <property type="entry name" value="PyrdxlP-dep_Trfase_major"/>
</dbReference>
<evidence type="ECO:0000313" key="6">
    <source>
        <dbReference type="Proteomes" id="UP000010467"/>
    </source>
</evidence>
<feature type="domain" description="Aminotransferase class I/classII large" evidence="4">
    <location>
        <begin position="28"/>
        <end position="333"/>
    </location>
</feature>
<feature type="compositionally biased region" description="Pro residues" evidence="3">
    <location>
        <begin position="1"/>
        <end position="10"/>
    </location>
</feature>
<keyword evidence="5" id="KW-0032">Aminotransferase</keyword>
<dbReference type="GO" id="GO:0008483">
    <property type="term" value="F:transaminase activity"/>
    <property type="evidence" value="ECO:0007669"/>
    <property type="project" value="UniProtKB-KW"/>
</dbReference>
<dbReference type="CDD" id="cd00609">
    <property type="entry name" value="AAT_like"/>
    <property type="match status" value="1"/>
</dbReference>
<protein>
    <submittedName>
        <fullName evidence="5">PLP-dependent enzyme, histidinol-phosphate/aromatic aminotransferase or cobyric acid decarboxylase</fullName>
    </submittedName>
</protein>
<dbReference type="EMBL" id="CP003382">
    <property type="protein sequence ID" value="AFZ67798.1"/>
    <property type="molecule type" value="Genomic_DNA"/>
</dbReference>
<evidence type="ECO:0000259" key="4">
    <source>
        <dbReference type="Pfam" id="PF00155"/>
    </source>
</evidence>
<dbReference type="AlphaFoldDB" id="L0A1M5"/>
<dbReference type="PANTHER" id="PTHR42885:SF1">
    <property type="entry name" value="THREONINE-PHOSPHATE DECARBOXYLASE"/>
    <property type="match status" value="1"/>
</dbReference>
<evidence type="ECO:0000256" key="2">
    <source>
        <dbReference type="ARBA" id="ARBA00022898"/>
    </source>
</evidence>
<proteinExistence type="predicted"/>
<dbReference type="OrthoDB" id="9813612at2"/>
<accession>L0A1M5</accession>